<dbReference type="Gene3D" id="1.10.238.10">
    <property type="entry name" value="EF-hand"/>
    <property type="match status" value="2"/>
</dbReference>
<proteinExistence type="predicted"/>
<dbReference type="InterPro" id="IPR018247">
    <property type="entry name" value="EF_Hand_1_Ca_BS"/>
</dbReference>
<feature type="domain" description="EF-hand" evidence="4">
    <location>
        <begin position="1130"/>
        <end position="1165"/>
    </location>
</feature>
<dbReference type="GO" id="GO:0004843">
    <property type="term" value="F:cysteine-type deubiquitinase activity"/>
    <property type="evidence" value="ECO:0007669"/>
    <property type="project" value="UniProtKB-EC"/>
</dbReference>
<feature type="domain" description="EF-hand" evidence="4">
    <location>
        <begin position="150"/>
        <end position="185"/>
    </location>
</feature>
<dbReference type="AlphaFoldDB" id="A0AAF5DGK0"/>
<dbReference type="PANTHER" id="PTHR21646">
    <property type="entry name" value="UBIQUITIN CARBOXYL-TERMINAL HYDROLASE"/>
    <property type="match status" value="1"/>
</dbReference>
<accession>A0AAF5DGK0</accession>
<dbReference type="Pfam" id="PF25265">
    <property type="entry name" value="USP32_N"/>
    <property type="match status" value="1"/>
</dbReference>
<evidence type="ECO:0000259" key="5">
    <source>
        <dbReference type="PROSITE" id="PS50235"/>
    </source>
</evidence>
<dbReference type="InterPro" id="IPR006615">
    <property type="entry name" value="Pept_C19_DUSP"/>
</dbReference>
<dbReference type="Proteomes" id="UP000035681">
    <property type="component" value="Unplaced"/>
</dbReference>
<dbReference type="PROSITE" id="PS50222">
    <property type="entry name" value="EF_HAND_2"/>
    <property type="match status" value="3"/>
</dbReference>
<sequence length="2026" mass="235222">TDSELRRLETAWCNRKQMNEYDFCKELFKNTKVPKNFQSLIYHKFCWDEEAITFETLVISIVILTKGDLAMKKKFLPEVNERFFNIFSNDSTMMDREATLNHNLYEVLSGVTHFTEDEIGLLNNFFYDICTIQKNKMNFDKFKFICNGSLTPSQVKLLFKAYDSNEDNHIDFKEFLCALSASCRGPPVERIKFILQMWDKDKDGNFDEKTILEIYKELNIEEENQTLKIKNGKVSLYDVVCWANGIKEVEDFLELIKQNSYICFGLPLQKNEEELLIIEGYRNSLKRELNTECYIISYKWWSKMISELTKGTHEIGPIVNDGCLVETSFQYEWMYIYESRQMIGPILKDNIVENIDYVPVDKALFLFLKKKYGLYDSEIRRYCDCNGLIDLYPPMLLIHSHKGYEKKPWFWSLYPKTLPIKVLKNDAQEGLEIDDPNAIRLWIMPEMILLDDESLSLEKFLDEKKFLKILLEIRNRDMSWPEEMIEFLNTANDSTTPNNDGYTSATTTANKSILSVEKKTSGIVGLANLGNSCYMNSVLQCLIRTDVITDYLIKYLEENGEDNSLTTAFGKFLCEVFGRENHKFTPGELKKMITIKCPLFADQNQQDANEFLSCFLNTISEELARANHEKGILPDTTYLSDTPADIEWEKQLKREFSIITLKICGQLKSSLTCQSCFNVSETFEPFTFLQLPIPDNELLLLTIILVPQNGRTPIKMSWSLPGHMKLPYIKSLIKNKTGILETSIFFVILDSNFKLKQNIFEKLNNENVEVKSLCSLKDCNIIAFEIVPEATDSCPVFALNRNDHFNDIYIIKAIDGVTSFFFGMPLVFQYRPSITKVSDFYKDVYNRLSQYYLKDGNKNSTYNRAVDASEHLRGRYPFEIVAVDNSFEWCAICDWTKFCRGCSIEELGEFVSSDIRNIAIHWKPSSLYLNYQSVMDLMCADDESVEREKEEYRKPVSLTTCLNEFVKPEILDDSLTCNFCSKKTKMEKKFQIQRQPNILIVNLKRFVYIPSSGWVKSRKAIEVPFTNFTIVSNGYTYECYAIVNHYGAIGGGHYTAYTKVNNKWYIFDDSSYTTVNIEEVDIKHIYLYLESVHFSKDEIVHLDSYFKSISKDFGDGINFSRFTKLCINTLSPRQVKGLFEAFDSDKNGLITFKEFVDGLGYSCRGDEDEKIKFALQIFGKREDETFDEVTINNIYNEMLIPIEKRNLISVNGEILYLDVLNWAKELEEFDNFLDKIKQNCFICFDLPIPNPEEEVQLLEKYRKSFKRSINTEVIIVSTTWWNDMMEQLLNGSRDIKPVDDDDDIVDNDLSNLMMELYNFRNPFGKLLKRSLAENVDYVVLDKYLYFCLERKYSIFNVPIIRYTKANGEVDLYLSMVFLYIKNQTNKNVLYGVWAFPKTLSLWQLKYLKDTFKTLEDLFGNKKQMQLLIKLQHSKYLLNKEYEEDSDGTYSDNINYENVISYNDNINVLEISNSYLEGVVGLANIGNSCYMNSVLQCLVRTKSITTYILKIFDEIGNSNFLIYAYGKFLKTIFQKTDTILFPNDLKCAIALKCPTFANNYEQDAGEFLASFLNTISEEISTLNKENGIEPNISNLNTSPADLEWKKKLINENSIITEEVSGLLKSSLTCESCSYTSDTFEPFTLLQLPIPADDKILVKVIFLSQKCTIATRLCFLVSGKEKFLSIKTLIQQRTSIDKSNIFFGFIDNKANLCQDNFNKLGEFKFEDIESVISHCDHNIIAFEIPPLIPNSVLTFAKIRSINTNYLHKNNPFIFIGIPFPLLYIPKATRVNDFYDYVYRKVLLSQDKDNENLYNQEGKKIYPFVIKMVNMKFKECTWCNTPKDCSGCDIRVCGEILPSNRTYFAVEWKAEFLSNNYNLEEKFMVINNINKTPEEIEFYSSITLSSCFNAFLRSEILDHELICSSCLKKVKMKKQFKIRFVIYSTNLSKKLLNGVNFPLTNFSIVDGGSTYECYAMVNHFGDLNNGHYIAYAKINGIWCLFDDIHVKEVSVDQIDKTNSYILFYRKNVF</sequence>
<dbReference type="WBParaSite" id="TCONS_00012244.p1">
    <property type="protein sequence ID" value="TCONS_00012244.p1"/>
    <property type="gene ID" value="XLOC_007759"/>
</dbReference>
<dbReference type="Pfam" id="PF00443">
    <property type="entry name" value="UCH"/>
    <property type="match status" value="2"/>
</dbReference>
<evidence type="ECO:0000313" key="8">
    <source>
        <dbReference type="WBParaSite" id="TCONS_00012244.p1"/>
    </source>
</evidence>
<evidence type="ECO:0000256" key="1">
    <source>
        <dbReference type="ARBA" id="ARBA00000707"/>
    </source>
</evidence>
<dbReference type="PROSITE" id="PS50235">
    <property type="entry name" value="USP_3"/>
    <property type="match status" value="2"/>
</dbReference>
<keyword evidence="3" id="KW-0106">Calcium</keyword>
<dbReference type="InterPro" id="IPR002048">
    <property type="entry name" value="EF_hand_dom"/>
</dbReference>
<name>A0AAF5DGK0_STRER</name>
<keyword evidence="7" id="KW-1185">Reference proteome</keyword>
<dbReference type="InterPro" id="IPR035927">
    <property type="entry name" value="DUSP-like_sf"/>
</dbReference>
<dbReference type="Gene3D" id="3.30.2230.10">
    <property type="entry name" value="DUSP-like"/>
    <property type="match status" value="2"/>
</dbReference>
<feature type="domain" description="USP" evidence="5">
    <location>
        <begin position="524"/>
        <end position="1093"/>
    </location>
</feature>
<dbReference type="GO" id="GO:0016579">
    <property type="term" value="P:protein deubiquitination"/>
    <property type="evidence" value="ECO:0007669"/>
    <property type="project" value="InterPro"/>
</dbReference>
<dbReference type="InterPro" id="IPR001394">
    <property type="entry name" value="Peptidase_C19_UCH"/>
</dbReference>
<dbReference type="CDD" id="cd00051">
    <property type="entry name" value="EFh"/>
    <property type="match status" value="1"/>
</dbReference>
<dbReference type="EC" id="3.4.19.12" evidence="2"/>
<dbReference type="PROSITE" id="PS00018">
    <property type="entry name" value="EF_HAND_1"/>
    <property type="match status" value="2"/>
</dbReference>
<dbReference type="Pfam" id="PF06337">
    <property type="entry name" value="DUSP"/>
    <property type="match status" value="1"/>
</dbReference>
<feature type="domain" description="EF-hand" evidence="4">
    <location>
        <begin position="186"/>
        <end position="221"/>
    </location>
</feature>
<dbReference type="PROSITE" id="PS00972">
    <property type="entry name" value="USP_1"/>
    <property type="match status" value="2"/>
</dbReference>
<feature type="domain" description="DUSP" evidence="6">
    <location>
        <begin position="269"/>
        <end position="384"/>
    </location>
</feature>
<comment type="catalytic activity">
    <reaction evidence="1">
        <text>Thiol-dependent hydrolysis of ester, thioester, amide, peptide and isopeptide bonds formed by the C-terminal Gly of ubiquitin (a 76-residue protein attached to proteins as an intracellular targeting signal).</text>
        <dbReference type="EC" id="3.4.19.12"/>
    </reaction>
</comment>
<dbReference type="SUPFAM" id="SSF47473">
    <property type="entry name" value="EF-hand"/>
    <property type="match status" value="2"/>
</dbReference>
<dbReference type="InterPro" id="IPR038765">
    <property type="entry name" value="Papain-like_cys_pep_sf"/>
</dbReference>
<evidence type="ECO:0000313" key="7">
    <source>
        <dbReference type="Proteomes" id="UP000035681"/>
    </source>
</evidence>
<dbReference type="Pfam" id="PF13833">
    <property type="entry name" value="EF-hand_8"/>
    <property type="match status" value="2"/>
</dbReference>
<dbReference type="PRINTS" id="PR00450">
    <property type="entry name" value="RECOVERIN"/>
</dbReference>
<dbReference type="GO" id="GO:0005509">
    <property type="term" value="F:calcium ion binding"/>
    <property type="evidence" value="ECO:0007669"/>
    <property type="project" value="InterPro"/>
</dbReference>
<evidence type="ECO:0000259" key="6">
    <source>
        <dbReference type="PROSITE" id="PS51283"/>
    </source>
</evidence>
<dbReference type="InterPro" id="IPR050185">
    <property type="entry name" value="Ub_carboxyl-term_hydrolase"/>
</dbReference>
<dbReference type="InterPro" id="IPR057368">
    <property type="entry name" value="USP32_N"/>
</dbReference>
<dbReference type="InterPro" id="IPR011992">
    <property type="entry name" value="EF-hand-dom_pair"/>
</dbReference>
<evidence type="ECO:0000256" key="3">
    <source>
        <dbReference type="ARBA" id="ARBA00022837"/>
    </source>
</evidence>
<dbReference type="SUPFAM" id="SSF143791">
    <property type="entry name" value="DUSP-like"/>
    <property type="match status" value="2"/>
</dbReference>
<protein>
    <recommendedName>
        <fullName evidence="2">ubiquitinyl hydrolase 1</fullName>
        <ecNumber evidence="2">3.4.19.12</ecNumber>
    </recommendedName>
</protein>
<reference evidence="8" key="1">
    <citation type="submission" date="2024-02" db="UniProtKB">
        <authorList>
            <consortium name="WormBaseParasite"/>
        </authorList>
    </citation>
    <scope>IDENTIFICATION</scope>
</reference>
<dbReference type="InterPro" id="IPR018200">
    <property type="entry name" value="USP_CS"/>
</dbReference>
<dbReference type="PANTHER" id="PTHR21646:SF76">
    <property type="entry name" value="UBIQUITIN CARBOXYL-TERMINAL HYDROLASE 32"/>
    <property type="match status" value="1"/>
</dbReference>
<evidence type="ECO:0000259" key="4">
    <source>
        <dbReference type="PROSITE" id="PS50222"/>
    </source>
</evidence>
<dbReference type="InterPro" id="IPR028889">
    <property type="entry name" value="USP"/>
</dbReference>
<dbReference type="SMART" id="SM00054">
    <property type="entry name" value="EFh"/>
    <property type="match status" value="3"/>
</dbReference>
<dbReference type="Gene3D" id="3.90.70.10">
    <property type="entry name" value="Cysteine proteinases"/>
    <property type="match status" value="4"/>
</dbReference>
<feature type="domain" description="USP" evidence="5">
    <location>
        <begin position="1479"/>
        <end position="2024"/>
    </location>
</feature>
<organism evidence="7 8">
    <name type="scientific">Strongyloides stercoralis</name>
    <name type="common">Threadworm</name>
    <dbReference type="NCBI Taxonomy" id="6248"/>
    <lineage>
        <taxon>Eukaryota</taxon>
        <taxon>Metazoa</taxon>
        <taxon>Ecdysozoa</taxon>
        <taxon>Nematoda</taxon>
        <taxon>Chromadorea</taxon>
        <taxon>Rhabditida</taxon>
        <taxon>Tylenchina</taxon>
        <taxon>Panagrolaimomorpha</taxon>
        <taxon>Strongyloidoidea</taxon>
        <taxon>Strongyloididae</taxon>
        <taxon>Strongyloides</taxon>
    </lineage>
</organism>
<evidence type="ECO:0000256" key="2">
    <source>
        <dbReference type="ARBA" id="ARBA00012759"/>
    </source>
</evidence>
<dbReference type="SUPFAM" id="SSF54001">
    <property type="entry name" value="Cysteine proteinases"/>
    <property type="match status" value="2"/>
</dbReference>
<dbReference type="PROSITE" id="PS51283">
    <property type="entry name" value="DUSP"/>
    <property type="match status" value="1"/>
</dbReference>